<dbReference type="AlphaFoldDB" id="A0A1Q2D880"/>
<gene>
    <name evidence="1" type="ORF">BW732_10010</name>
</gene>
<dbReference type="SUPFAM" id="SSF46785">
    <property type="entry name" value="Winged helix' DNA-binding domain"/>
    <property type="match status" value="1"/>
</dbReference>
<dbReference type="RefSeq" id="WP_077276587.1">
    <property type="nucleotide sequence ID" value="NZ_CP019609.1"/>
</dbReference>
<dbReference type="InterPro" id="IPR002831">
    <property type="entry name" value="Tscrpt_reg_TrmB_N"/>
</dbReference>
<evidence type="ECO:0000313" key="2">
    <source>
        <dbReference type="Proteomes" id="UP000188246"/>
    </source>
</evidence>
<dbReference type="EMBL" id="CP019609">
    <property type="protein sequence ID" value="AQP54505.1"/>
    <property type="molecule type" value="Genomic_DNA"/>
</dbReference>
<dbReference type="InterPro" id="IPR036388">
    <property type="entry name" value="WH-like_DNA-bd_sf"/>
</dbReference>
<organism evidence="1 2">
    <name type="scientific">Vagococcus penaei</name>
    <dbReference type="NCBI Taxonomy" id="633807"/>
    <lineage>
        <taxon>Bacteria</taxon>
        <taxon>Bacillati</taxon>
        <taxon>Bacillota</taxon>
        <taxon>Bacilli</taxon>
        <taxon>Lactobacillales</taxon>
        <taxon>Enterococcaceae</taxon>
        <taxon>Vagococcus</taxon>
    </lineage>
</organism>
<name>A0A1Q2D880_9ENTE</name>
<dbReference type="Pfam" id="PF01978">
    <property type="entry name" value="TrmB"/>
    <property type="match status" value="1"/>
</dbReference>
<sequence>METIIQIMKKYNFSEMETLVYITLLERGALTGYEVSKQSGVARSKVYNILEKLLKKDLVIVNKSEPKLYCALPAEEFISRLEEETTRDLQLLDRQLGNIKEYEEDEMLWKLEGYDNLLKKVGFLIGQTQSSLLMQIWVEDLSPELVKALLTVEQRVSQFVLIVFSRDKVYDLPFKKYYRHGFEDEKLQDFGTRWINLVVDEVEVIFGTIDDTNSSIDVTLTRNQAMVSLSKEYIKHDAYTLKIIADLPKELQQKYGEHFEKVRSIYWEE</sequence>
<dbReference type="OrthoDB" id="1493540at2"/>
<dbReference type="KEGG" id="vpi:BW732_10010"/>
<dbReference type="PANTHER" id="PTHR34293:SF1">
    <property type="entry name" value="HTH-TYPE TRANSCRIPTIONAL REGULATOR TRMBL2"/>
    <property type="match status" value="1"/>
</dbReference>
<proteinExistence type="predicted"/>
<dbReference type="Proteomes" id="UP000188246">
    <property type="component" value="Chromosome"/>
</dbReference>
<dbReference type="Gene3D" id="1.10.10.10">
    <property type="entry name" value="Winged helix-like DNA-binding domain superfamily/Winged helix DNA-binding domain"/>
    <property type="match status" value="1"/>
</dbReference>
<protein>
    <submittedName>
        <fullName evidence="1">Transcriptional regulator</fullName>
    </submittedName>
</protein>
<reference evidence="1 2" key="1">
    <citation type="journal article" date="2010" name="Int. J. Syst. Evol. Microbiol.">
        <title>Vagococcus penaei sp. nov., isolated from spoilage microbiota of cooked shrimp (Penaeus vannamei).</title>
        <authorList>
            <person name="Jaffres E."/>
            <person name="Prevost H."/>
            <person name="Rossero A."/>
            <person name="Joffraud J.J."/>
            <person name="Dousset X."/>
        </authorList>
    </citation>
    <scope>NUCLEOTIDE SEQUENCE [LARGE SCALE GENOMIC DNA]</scope>
    <source>
        <strain evidence="1 2">CD276</strain>
    </source>
</reference>
<dbReference type="InterPro" id="IPR036390">
    <property type="entry name" value="WH_DNA-bd_sf"/>
</dbReference>
<dbReference type="InterPro" id="IPR051797">
    <property type="entry name" value="TrmB-like"/>
</dbReference>
<accession>A0A1Q2D880</accession>
<dbReference type="PANTHER" id="PTHR34293">
    <property type="entry name" value="HTH-TYPE TRANSCRIPTIONAL REGULATOR TRMBL2"/>
    <property type="match status" value="1"/>
</dbReference>
<dbReference type="STRING" id="633807.BW732_10010"/>
<evidence type="ECO:0000313" key="1">
    <source>
        <dbReference type="EMBL" id="AQP54505.1"/>
    </source>
</evidence>
<keyword evidence="2" id="KW-1185">Reference proteome</keyword>